<gene>
    <name evidence="3" type="ORF">F2Q69_00038073</name>
</gene>
<feature type="region of interest" description="Disordered" evidence="1">
    <location>
        <begin position="14"/>
        <end position="43"/>
    </location>
</feature>
<keyword evidence="2" id="KW-1133">Transmembrane helix</keyword>
<evidence type="ECO:0000313" key="3">
    <source>
        <dbReference type="EMBL" id="KAF3601782.1"/>
    </source>
</evidence>
<evidence type="ECO:0000256" key="2">
    <source>
        <dbReference type="SAM" id="Phobius"/>
    </source>
</evidence>
<evidence type="ECO:0000256" key="1">
    <source>
        <dbReference type="SAM" id="MobiDB-lite"/>
    </source>
</evidence>
<feature type="transmembrane region" description="Helical" evidence="2">
    <location>
        <begin position="86"/>
        <end position="106"/>
    </location>
</feature>
<evidence type="ECO:0000313" key="4">
    <source>
        <dbReference type="Proteomes" id="UP000712600"/>
    </source>
</evidence>
<keyword evidence="2" id="KW-0472">Membrane</keyword>
<feature type="compositionally biased region" description="Low complexity" evidence="1">
    <location>
        <begin position="24"/>
        <end position="34"/>
    </location>
</feature>
<dbReference type="AlphaFoldDB" id="A0A8S9SJ26"/>
<protein>
    <submittedName>
        <fullName evidence="3">Uncharacterized protein</fullName>
    </submittedName>
</protein>
<keyword evidence="2" id="KW-0812">Transmembrane</keyword>
<organism evidence="3 4">
    <name type="scientific">Brassica cretica</name>
    <name type="common">Mustard</name>
    <dbReference type="NCBI Taxonomy" id="69181"/>
    <lineage>
        <taxon>Eukaryota</taxon>
        <taxon>Viridiplantae</taxon>
        <taxon>Streptophyta</taxon>
        <taxon>Embryophyta</taxon>
        <taxon>Tracheophyta</taxon>
        <taxon>Spermatophyta</taxon>
        <taxon>Magnoliopsida</taxon>
        <taxon>eudicotyledons</taxon>
        <taxon>Gunneridae</taxon>
        <taxon>Pentapetalae</taxon>
        <taxon>rosids</taxon>
        <taxon>malvids</taxon>
        <taxon>Brassicales</taxon>
        <taxon>Brassicaceae</taxon>
        <taxon>Brassiceae</taxon>
        <taxon>Brassica</taxon>
    </lineage>
</organism>
<dbReference type="Proteomes" id="UP000712600">
    <property type="component" value="Unassembled WGS sequence"/>
</dbReference>
<accession>A0A8S9SJ26</accession>
<reference evidence="3" key="1">
    <citation type="submission" date="2019-12" db="EMBL/GenBank/DDBJ databases">
        <title>Genome sequencing and annotation of Brassica cretica.</title>
        <authorList>
            <person name="Studholme D.J."/>
            <person name="Sarris P."/>
        </authorList>
    </citation>
    <scope>NUCLEOTIDE SEQUENCE</scope>
    <source>
        <strain evidence="3">PFS-109/04</strain>
        <tissue evidence="3">Leaf</tissue>
    </source>
</reference>
<comment type="caution">
    <text evidence="3">The sequence shown here is derived from an EMBL/GenBank/DDBJ whole genome shotgun (WGS) entry which is preliminary data.</text>
</comment>
<dbReference type="EMBL" id="QGKX02000004">
    <property type="protein sequence ID" value="KAF3601782.1"/>
    <property type="molecule type" value="Genomic_DNA"/>
</dbReference>
<proteinExistence type="predicted"/>
<sequence>MWYFDYVGFVGSEAGFGGSREKSGSSSCETSFSSPNMESYRGDRRNMHRDLFSGSCPSLLRGTSHDHLSNETRHVRRLEHKESLSFMYGLGGLGLFLDVSSISYYAY</sequence>
<name>A0A8S9SJ26_BRACR</name>